<comment type="catalytic activity">
    <reaction evidence="1">
        <text>inosine + phosphate = alpha-D-ribose 1-phosphate + hypoxanthine</text>
        <dbReference type="Rhea" id="RHEA:27646"/>
        <dbReference type="ChEBI" id="CHEBI:17368"/>
        <dbReference type="ChEBI" id="CHEBI:17596"/>
        <dbReference type="ChEBI" id="CHEBI:43474"/>
        <dbReference type="ChEBI" id="CHEBI:57720"/>
        <dbReference type="EC" id="2.4.2.1"/>
    </reaction>
    <physiologicalReaction direction="left-to-right" evidence="1">
        <dbReference type="Rhea" id="RHEA:27647"/>
    </physiologicalReaction>
</comment>
<dbReference type="Gene3D" id="3.60.140.10">
    <property type="entry name" value="CNF1/YfiH-like putative cysteine hydrolases"/>
    <property type="match status" value="1"/>
</dbReference>
<evidence type="ECO:0000256" key="5">
    <source>
        <dbReference type="ARBA" id="ARBA00022801"/>
    </source>
</evidence>
<dbReference type="AlphaFoldDB" id="A0A6B2QZN7"/>
<comment type="catalytic activity">
    <reaction evidence="9">
        <text>S-methyl-5'-thioadenosine + phosphate = 5-(methylsulfanyl)-alpha-D-ribose 1-phosphate + adenine</text>
        <dbReference type="Rhea" id="RHEA:11852"/>
        <dbReference type="ChEBI" id="CHEBI:16708"/>
        <dbReference type="ChEBI" id="CHEBI:17509"/>
        <dbReference type="ChEBI" id="CHEBI:43474"/>
        <dbReference type="ChEBI" id="CHEBI:58533"/>
        <dbReference type="EC" id="2.4.2.28"/>
    </reaction>
    <physiologicalReaction direction="left-to-right" evidence="9">
        <dbReference type="Rhea" id="RHEA:11853"/>
    </physiologicalReaction>
</comment>
<proteinExistence type="inferred from homology"/>
<evidence type="ECO:0000256" key="7">
    <source>
        <dbReference type="ARBA" id="ARBA00047989"/>
    </source>
</evidence>
<dbReference type="InterPro" id="IPR038371">
    <property type="entry name" value="Cu_polyphenol_OxRdtase_sf"/>
</dbReference>
<evidence type="ECO:0000256" key="9">
    <source>
        <dbReference type="ARBA" id="ARBA00049893"/>
    </source>
</evidence>
<dbReference type="NCBIfam" id="TIGR00726">
    <property type="entry name" value="peptidoglycan editing factor PgeF"/>
    <property type="match status" value="1"/>
</dbReference>
<dbReference type="SUPFAM" id="SSF64438">
    <property type="entry name" value="CNF1/YfiH-like putative cysteine hydrolases"/>
    <property type="match status" value="1"/>
</dbReference>
<evidence type="ECO:0000256" key="4">
    <source>
        <dbReference type="ARBA" id="ARBA00022723"/>
    </source>
</evidence>
<dbReference type="GO" id="GO:0017061">
    <property type="term" value="F:S-methyl-5-thioadenosine phosphorylase activity"/>
    <property type="evidence" value="ECO:0007669"/>
    <property type="project" value="UniProtKB-EC"/>
</dbReference>
<dbReference type="InterPro" id="IPR003730">
    <property type="entry name" value="Cu_polyphenol_OxRdtase"/>
</dbReference>
<comment type="similarity">
    <text evidence="2 10">Belongs to the purine nucleoside phosphorylase YfiH/LACC1 family.</text>
</comment>
<keyword evidence="5" id="KW-0378">Hydrolase</keyword>
<keyword evidence="3" id="KW-0808">Transferase</keyword>
<evidence type="ECO:0000256" key="3">
    <source>
        <dbReference type="ARBA" id="ARBA00022679"/>
    </source>
</evidence>
<evidence type="ECO:0000313" key="11">
    <source>
        <dbReference type="EMBL" id="NDY82629.1"/>
    </source>
</evidence>
<dbReference type="Pfam" id="PF02578">
    <property type="entry name" value="Cu-oxidase_4"/>
    <property type="match status" value="1"/>
</dbReference>
<comment type="catalytic activity">
    <reaction evidence="7">
        <text>adenosine + H2O + H(+) = inosine + NH4(+)</text>
        <dbReference type="Rhea" id="RHEA:24408"/>
        <dbReference type="ChEBI" id="CHEBI:15377"/>
        <dbReference type="ChEBI" id="CHEBI:15378"/>
        <dbReference type="ChEBI" id="CHEBI:16335"/>
        <dbReference type="ChEBI" id="CHEBI:17596"/>
        <dbReference type="ChEBI" id="CHEBI:28938"/>
        <dbReference type="EC" id="3.5.4.4"/>
    </reaction>
    <physiologicalReaction direction="left-to-right" evidence="7">
        <dbReference type="Rhea" id="RHEA:24409"/>
    </physiologicalReaction>
</comment>
<evidence type="ECO:0000256" key="10">
    <source>
        <dbReference type="RuleBase" id="RU361274"/>
    </source>
</evidence>
<dbReference type="EMBL" id="JAAGRN010000003">
    <property type="protein sequence ID" value="NDY82629.1"/>
    <property type="molecule type" value="Genomic_DNA"/>
</dbReference>
<comment type="caution">
    <text evidence="11">The sequence shown here is derived from an EMBL/GenBank/DDBJ whole genome shotgun (WGS) entry which is preliminary data.</text>
</comment>
<accession>A0A6B2QZN7</accession>
<name>A0A6B2QZN7_9BURK</name>
<dbReference type="InterPro" id="IPR011324">
    <property type="entry name" value="Cytotoxic_necrot_fac-like_cat"/>
</dbReference>
<evidence type="ECO:0000256" key="8">
    <source>
        <dbReference type="ARBA" id="ARBA00048968"/>
    </source>
</evidence>
<organism evidence="11">
    <name type="scientific">Sheuella amnicola</name>
    <dbReference type="NCBI Taxonomy" id="2707330"/>
    <lineage>
        <taxon>Bacteria</taxon>
        <taxon>Pseudomonadati</taxon>
        <taxon>Pseudomonadota</taxon>
        <taxon>Betaproteobacteria</taxon>
        <taxon>Burkholderiales</taxon>
        <taxon>Alcaligenaceae</taxon>
        <taxon>Sheuella</taxon>
    </lineage>
</organism>
<dbReference type="PANTHER" id="PTHR30616:SF2">
    <property type="entry name" value="PURINE NUCLEOSIDE PHOSPHORYLASE LACC1"/>
    <property type="match status" value="1"/>
</dbReference>
<evidence type="ECO:0000256" key="2">
    <source>
        <dbReference type="ARBA" id="ARBA00007353"/>
    </source>
</evidence>
<evidence type="ECO:0000256" key="6">
    <source>
        <dbReference type="ARBA" id="ARBA00022833"/>
    </source>
</evidence>
<comment type="catalytic activity">
    <reaction evidence="8">
        <text>adenosine + phosphate = alpha-D-ribose 1-phosphate + adenine</text>
        <dbReference type="Rhea" id="RHEA:27642"/>
        <dbReference type="ChEBI" id="CHEBI:16335"/>
        <dbReference type="ChEBI" id="CHEBI:16708"/>
        <dbReference type="ChEBI" id="CHEBI:43474"/>
        <dbReference type="ChEBI" id="CHEBI:57720"/>
        <dbReference type="EC" id="2.4.2.1"/>
    </reaction>
    <physiologicalReaction direction="left-to-right" evidence="8">
        <dbReference type="Rhea" id="RHEA:27643"/>
    </physiologicalReaction>
</comment>
<evidence type="ECO:0000256" key="1">
    <source>
        <dbReference type="ARBA" id="ARBA00000553"/>
    </source>
</evidence>
<gene>
    <name evidence="11" type="primary">pgeF</name>
    <name evidence="11" type="ORF">G3I67_05215</name>
</gene>
<keyword evidence="4" id="KW-0479">Metal-binding</keyword>
<protein>
    <recommendedName>
        <fullName evidence="10">Purine nucleoside phosphorylase</fullName>
    </recommendedName>
</protein>
<dbReference type="GO" id="GO:0005507">
    <property type="term" value="F:copper ion binding"/>
    <property type="evidence" value="ECO:0007669"/>
    <property type="project" value="TreeGrafter"/>
</dbReference>
<dbReference type="CDD" id="cd16833">
    <property type="entry name" value="YfiH"/>
    <property type="match status" value="1"/>
</dbReference>
<keyword evidence="6" id="KW-0862">Zinc</keyword>
<reference evidence="11" key="1">
    <citation type="submission" date="2020-02" db="EMBL/GenBank/DDBJ databases">
        <authorList>
            <person name="Chen W.-M."/>
        </authorList>
    </citation>
    <scope>NUCLEOTIDE SEQUENCE</scope>
    <source>
        <strain evidence="11">NBD-18</strain>
    </source>
</reference>
<dbReference type="PANTHER" id="PTHR30616">
    <property type="entry name" value="UNCHARACTERIZED PROTEIN YFIH"/>
    <property type="match status" value="1"/>
</dbReference>
<sequence>MHKVRLPHVRPQKDWNRVSLFCTTRHGGVSKPPYDSFNLGMNTEDFPEVVAANRSLLRQSLPSDPFWLKQVHGCHVADADVEPTQNWTQFTCEADASVTSVPGRVLTILTADCLPIVLADHAGTVLGVAHAGWRGLAGGVLEACLESMRLKSPRAEKWRAWIGPGIGPTAFQVGEDVRKAFEGYGADRVGMFVPDPAAKGKWFANLPALARWRLQSLGVDEIEDCGLCTMTDAQRRFFSYRRDQQTGRMATVAWLT</sequence>
<dbReference type="RefSeq" id="WP_163652258.1">
    <property type="nucleotide sequence ID" value="NZ_JAAGRN010000003.1"/>
</dbReference>
<dbReference type="GO" id="GO:0016787">
    <property type="term" value="F:hydrolase activity"/>
    <property type="evidence" value="ECO:0007669"/>
    <property type="project" value="UniProtKB-KW"/>
</dbReference>